<protein>
    <submittedName>
        <fullName evidence="2">Phosphatidylethanolamine binding protein 4</fullName>
    </submittedName>
</protein>
<accession>A0A8C5WJ15</accession>
<dbReference type="CDD" id="cd00866">
    <property type="entry name" value="PEBP_euk"/>
    <property type="match status" value="1"/>
</dbReference>
<organism evidence="2 3">
    <name type="scientific">Leptobrachium leishanense</name>
    <name type="common">Leishan spiny toad</name>
    <dbReference type="NCBI Taxonomy" id="445787"/>
    <lineage>
        <taxon>Eukaryota</taxon>
        <taxon>Metazoa</taxon>
        <taxon>Chordata</taxon>
        <taxon>Craniata</taxon>
        <taxon>Vertebrata</taxon>
        <taxon>Euteleostomi</taxon>
        <taxon>Amphibia</taxon>
        <taxon>Batrachia</taxon>
        <taxon>Anura</taxon>
        <taxon>Pelobatoidea</taxon>
        <taxon>Megophryidae</taxon>
        <taxon>Leptobrachium</taxon>
    </lineage>
</organism>
<sequence length="243" mass="27582">MTVKRRVITLFLGGGVAGLCQVTRGRRQLGLSGAGRDLPEQVKMLPLLFFHLPVLQLLSVSIVESKDCVYQTLIGDDANLCSKDLQIIYPDVGDVSCMYIPDCSEYPERLSKVWGPPVIRYSNAYVELEYILLMVDPDVPSRSDPKNKYWRHWAVTHIPGRELLNGLPMTGNILSAYRRPTPPPFTEYHRYQFLLYLQPIGLSPSLYSAEESPGSWNIDDFVSRFHLGFPVVTTQYMAKNIKQ</sequence>
<reference evidence="2" key="2">
    <citation type="submission" date="2025-09" db="UniProtKB">
        <authorList>
            <consortium name="Ensembl"/>
        </authorList>
    </citation>
    <scope>IDENTIFICATION</scope>
</reference>
<dbReference type="Gene3D" id="3.90.280.10">
    <property type="entry name" value="PEBP-like"/>
    <property type="match status" value="1"/>
</dbReference>
<dbReference type="SUPFAM" id="SSF49777">
    <property type="entry name" value="PEBP-like"/>
    <property type="match status" value="1"/>
</dbReference>
<dbReference type="InterPro" id="IPR008914">
    <property type="entry name" value="PEBP"/>
</dbReference>
<comment type="similarity">
    <text evidence="1">Belongs to the phosphatidylethanolamine-binding protein family.</text>
</comment>
<evidence type="ECO:0000313" key="2">
    <source>
        <dbReference type="Ensembl" id="ENSLLEP00000042036.1"/>
    </source>
</evidence>
<dbReference type="InterPro" id="IPR001858">
    <property type="entry name" value="Phosphatidylethanolamine-bd_CS"/>
</dbReference>
<dbReference type="PANTHER" id="PTHR11362">
    <property type="entry name" value="PHOSPHATIDYLETHANOLAMINE-BINDING PROTEIN"/>
    <property type="match status" value="1"/>
</dbReference>
<evidence type="ECO:0000313" key="3">
    <source>
        <dbReference type="Proteomes" id="UP000694569"/>
    </source>
</evidence>
<dbReference type="InterPro" id="IPR036610">
    <property type="entry name" value="PEBP-like_sf"/>
</dbReference>
<dbReference type="OrthoDB" id="2506647at2759"/>
<proteinExistence type="inferred from homology"/>
<reference evidence="2" key="1">
    <citation type="submission" date="2025-08" db="UniProtKB">
        <authorList>
            <consortium name="Ensembl"/>
        </authorList>
    </citation>
    <scope>IDENTIFICATION</scope>
</reference>
<dbReference type="PROSITE" id="PS01220">
    <property type="entry name" value="PBP"/>
    <property type="match status" value="1"/>
</dbReference>
<dbReference type="Pfam" id="PF01161">
    <property type="entry name" value="PBP"/>
    <property type="match status" value="1"/>
</dbReference>
<keyword evidence="3" id="KW-1185">Reference proteome</keyword>
<dbReference type="Proteomes" id="UP000694569">
    <property type="component" value="Unplaced"/>
</dbReference>
<dbReference type="AlphaFoldDB" id="A0A8C5WJ15"/>
<dbReference type="GeneTree" id="ENSGT00940000162387"/>
<dbReference type="InterPro" id="IPR035810">
    <property type="entry name" value="PEBP_euk"/>
</dbReference>
<dbReference type="PANTHER" id="PTHR11362:SF82">
    <property type="entry name" value="PHOSPHATIDYLETHANOLAMINE-BINDING PROTEIN 4"/>
    <property type="match status" value="1"/>
</dbReference>
<evidence type="ECO:0000256" key="1">
    <source>
        <dbReference type="ARBA" id="ARBA00007091"/>
    </source>
</evidence>
<gene>
    <name evidence="2" type="primary">PEBP4</name>
</gene>
<dbReference type="Ensembl" id="ENSLLET00000043718.1">
    <property type="protein sequence ID" value="ENSLLEP00000042036.1"/>
    <property type="gene ID" value="ENSLLEG00000026684.1"/>
</dbReference>
<name>A0A8C5WJ15_9ANUR</name>